<dbReference type="GO" id="GO:0032422">
    <property type="term" value="F:purine-rich negative regulatory element binding"/>
    <property type="evidence" value="ECO:0007669"/>
    <property type="project" value="InterPro"/>
</dbReference>
<dbReference type="AlphaFoldDB" id="A0A7V2AZQ5"/>
<reference evidence="3" key="1">
    <citation type="journal article" date="2020" name="mSystems">
        <title>Genome- and Community-Level Interaction Insights into Carbon Utilization and Element Cycling Functions of Hydrothermarchaeota in Hydrothermal Sediment.</title>
        <authorList>
            <person name="Zhou Z."/>
            <person name="Liu Y."/>
            <person name="Xu W."/>
            <person name="Pan J."/>
            <person name="Luo Z.H."/>
            <person name="Li M."/>
        </authorList>
    </citation>
    <scope>NUCLEOTIDE SEQUENCE [LARGE SCALE GENOMIC DNA]</scope>
    <source>
        <strain evidence="3">SpSt-143</strain>
    </source>
</reference>
<accession>A0A7V2AZQ5</accession>
<sequence length="132" mass="16108">MSYDSQHTDYRYRRESYDEDMRDVRDTREGGHYREEVYSKRVPAGKRTYFFDVKPTRSGDDYFITITESKRIDDHHYEKHKIFLYKEDFGKFIAAIHEVVQHIRKTYLPDYDFKDLPELTVPSRHARDEDEV</sequence>
<proteinExistence type="inferred from homology"/>
<gene>
    <name evidence="3" type="ORF">ENO59_03925</name>
</gene>
<evidence type="ECO:0000313" key="3">
    <source>
        <dbReference type="EMBL" id="HER95651.1"/>
    </source>
</evidence>
<dbReference type="Pfam" id="PF11680">
    <property type="entry name" value="DUF3276"/>
    <property type="match status" value="1"/>
</dbReference>
<dbReference type="Gene3D" id="3.10.450.700">
    <property type="match status" value="1"/>
</dbReference>
<comment type="similarity">
    <text evidence="1">Belongs to the PUR DNA-binding protein family.</text>
</comment>
<name>A0A7V2AZQ5_RHOMR</name>
<protein>
    <submittedName>
        <fullName evidence="3">DUF3276 family protein</fullName>
    </submittedName>
</protein>
<dbReference type="InterPro" id="IPR006628">
    <property type="entry name" value="PUR-bd_fam"/>
</dbReference>
<keyword evidence="2" id="KW-0238">DNA-binding</keyword>
<dbReference type="EMBL" id="DSGB01000004">
    <property type="protein sequence ID" value="HER95651.1"/>
    <property type="molecule type" value="Genomic_DNA"/>
</dbReference>
<dbReference type="GO" id="GO:0000977">
    <property type="term" value="F:RNA polymerase II transcription regulatory region sequence-specific DNA binding"/>
    <property type="evidence" value="ECO:0007669"/>
    <property type="project" value="InterPro"/>
</dbReference>
<evidence type="ECO:0000256" key="2">
    <source>
        <dbReference type="ARBA" id="ARBA00023125"/>
    </source>
</evidence>
<comment type="caution">
    <text evidence="3">The sequence shown here is derived from an EMBL/GenBank/DDBJ whole genome shotgun (WGS) entry which is preliminary data.</text>
</comment>
<evidence type="ECO:0000256" key="1">
    <source>
        <dbReference type="ARBA" id="ARBA00009251"/>
    </source>
</evidence>
<organism evidence="3">
    <name type="scientific">Rhodothermus marinus</name>
    <name type="common">Rhodothermus obamensis</name>
    <dbReference type="NCBI Taxonomy" id="29549"/>
    <lineage>
        <taxon>Bacteria</taxon>
        <taxon>Pseudomonadati</taxon>
        <taxon>Rhodothermota</taxon>
        <taxon>Rhodothermia</taxon>
        <taxon>Rhodothermales</taxon>
        <taxon>Rhodothermaceae</taxon>
        <taxon>Rhodothermus</taxon>
    </lineage>
</organism>